<sequence length="49" mass="5933">MYQFLSYYDTINYYEVGIGNTSKTFWFTTPSKLPYLINNEFIYDEITKV</sequence>
<protein>
    <submittedName>
        <fullName evidence="1">Uncharacterized protein</fullName>
    </submittedName>
</protein>
<dbReference type="AlphaFoldDB" id="A0AAD5CXS0"/>
<comment type="caution">
    <text evidence="1">The sequence shown here is derived from an EMBL/GenBank/DDBJ whole genome shotgun (WGS) entry which is preliminary data.</text>
</comment>
<evidence type="ECO:0000313" key="2">
    <source>
        <dbReference type="Proteomes" id="UP001206925"/>
    </source>
</evidence>
<reference evidence="1" key="1">
    <citation type="submission" date="2022-06" db="EMBL/GenBank/DDBJ databases">
        <title>Uncovering the hologenomic basis of an extraordinary plant invasion.</title>
        <authorList>
            <person name="Bieker V.C."/>
            <person name="Martin M.D."/>
            <person name="Gilbert T."/>
            <person name="Hodgins K."/>
            <person name="Battlay P."/>
            <person name="Petersen B."/>
            <person name="Wilson J."/>
        </authorList>
    </citation>
    <scope>NUCLEOTIDE SEQUENCE</scope>
    <source>
        <strain evidence="1">AA19_3_7</strain>
        <tissue evidence="1">Leaf</tissue>
    </source>
</reference>
<accession>A0AAD5CXS0</accession>
<evidence type="ECO:0000313" key="1">
    <source>
        <dbReference type="EMBL" id="KAI7750226.1"/>
    </source>
</evidence>
<gene>
    <name evidence="1" type="ORF">M8C21_025753</name>
</gene>
<keyword evidence="2" id="KW-1185">Reference proteome</keyword>
<name>A0AAD5CXS0_AMBAR</name>
<proteinExistence type="predicted"/>
<organism evidence="1 2">
    <name type="scientific">Ambrosia artemisiifolia</name>
    <name type="common">Common ragweed</name>
    <dbReference type="NCBI Taxonomy" id="4212"/>
    <lineage>
        <taxon>Eukaryota</taxon>
        <taxon>Viridiplantae</taxon>
        <taxon>Streptophyta</taxon>
        <taxon>Embryophyta</taxon>
        <taxon>Tracheophyta</taxon>
        <taxon>Spermatophyta</taxon>
        <taxon>Magnoliopsida</taxon>
        <taxon>eudicotyledons</taxon>
        <taxon>Gunneridae</taxon>
        <taxon>Pentapetalae</taxon>
        <taxon>asterids</taxon>
        <taxon>campanulids</taxon>
        <taxon>Asterales</taxon>
        <taxon>Asteraceae</taxon>
        <taxon>Asteroideae</taxon>
        <taxon>Heliantheae alliance</taxon>
        <taxon>Heliantheae</taxon>
        <taxon>Ambrosia</taxon>
    </lineage>
</organism>
<dbReference type="EMBL" id="JAMZMK010006188">
    <property type="protein sequence ID" value="KAI7750226.1"/>
    <property type="molecule type" value="Genomic_DNA"/>
</dbReference>
<dbReference type="Proteomes" id="UP001206925">
    <property type="component" value="Unassembled WGS sequence"/>
</dbReference>